<feature type="compositionally biased region" description="Polar residues" evidence="1">
    <location>
        <begin position="42"/>
        <end position="65"/>
    </location>
</feature>
<evidence type="ECO:0000256" key="1">
    <source>
        <dbReference type="SAM" id="MobiDB-lite"/>
    </source>
</evidence>
<feature type="region of interest" description="Disordered" evidence="1">
    <location>
        <begin position="146"/>
        <end position="173"/>
    </location>
</feature>
<dbReference type="InterPro" id="IPR001387">
    <property type="entry name" value="Cro/C1-type_HTH"/>
</dbReference>
<evidence type="ECO:0000313" key="4">
    <source>
        <dbReference type="Proteomes" id="UP001524383"/>
    </source>
</evidence>
<dbReference type="CDD" id="cd00093">
    <property type="entry name" value="HTH_XRE"/>
    <property type="match status" value="1"/>
</dbReference>
<dbReference type="Pfam" id="PF01381">
    <property type="entry name" value="HTH_3"/>
    <property type="match status" value="1"/>
</dbReference>
<evidence type="ECO:0000313" key="3">
    <source>
        <dbReference type="EMBL" id="MCQ1537951.1"/>
    </source>
</evidence>
<feature type="region of interest" description="Disordered" evidence="1">
    <location>
        <begin position="42"/>
        <end position="70"/>
    </location>
</feature>
<comment type="caution">
    <text evidence="3">The sequence shown here is derived from an EMBL/GenBank/DDBJ whole genome shotgun (WGS) entry which is preliminary data.</text>
</comment>
<accession>A0ABD4TGU1</accession>
<dbReference type="Gene3D" id="1.10.260.40">
    <property type="entry name" value="lambda repressor-like DNA-binding domains"/>
    <property type="match status" value="1"/>
</dbReference>
<evidence type="ECO:0000259" key="2">
    <source>
        <dbReference type="PROSITE" id="PS50943"/>
    </source>
</evidence>
<dbReference type="SUPFAM" id="SSF47413">
    <property type="entry name" value="lambda repressor-like DNA-binding domains"/>
    <property type="match status" value="1"/>
</dbReference>
<name>A0ABD4TGU1_9EURY</name>
<gene>
    <name evidence="3" type="ORF">FTO68_02965</name>
</gene>
<reference evidence="3 4" key="1">
    <citation type="submission" date="2019-08" db="EMBL/GenBank/DDBJ databases">
        <authorList>
            <person name="Chen S.-C."/>
            <person name="Lai M.-C."/>
            <person name="You Y.-T."/>
        </authorList>
    </citation>
    <scope>NUCLEOTIDE SEQUENCE [LARGE SCALE GENOMIC DNA]</scope>
    <source>
        <strain evidence="3 4">P2F9704a</strain>
    </source>
</reference>
<dbReference type="InterPro" id="IPR010982">
    <property type="entry name" value="Lambda_DNA-bd_dom_sf"/>
</dbReference>
<protein>
    <submittedName>
        <fullName evidence="3">TIGR00270 family protein</fullName>
    </submittedName>
</protein>
<dbReference type="EMBL" id="VOTZ01000004">
    <property type="protein sequence ID" value="MCQ1537951.1"/>
    <property type="molecule type" value="Genomic_DNA"/>
</dbReference>
<dbReference type="InterPro" id="IPR004451">
    <property type="entry name" value="MJ0586"/>
</dbReference>
<dbReference type="SMART" id="SM00530">
    <property type="entry name" value="HTH_XRE"/>
    <property type="match status" value="1"/>
</dbReference>
<feature type="domain" description="HTH cro/C1-type" evidence="2">
    <location>
        <begin position="92"/>
        <end position="146"/>
    </location>
</feature>
<dbReference type="PROSITE" id="PS50943">
    <property type="entry name" value="HTH_CROC1"/>
    <property type="match status" value="1"/>
</dbReference>
<proteinExistence type="predicted"/>
<keyword evidence="4" id="KW-1185">Reference proteome</keyword>
<dbReference type="NCBIfam" id="TIGR00270">
    <property type="entry name" value="multiprotein bridging factor aMBF1"/>
    <property type="match status" value="1"/>
</dbReference>
<dbReference type="AlphaFoldDB" id="A0ABD4TGU1"/>
<dbReference type="RefSeq" id="WP_255331884.1">
    <property type="nucleotide sequence ID" value="NZ_VOTZ01000004.1"/>
</dbReference>
<sequence length="173" mass="19152">MQPQHCEACGELIRGRSKIVRIEGSKPMKVCDRCARLGTEVQVQTGPRPSSGRTGVGVSQSSGRTATPPVRRRRDVFDLIGGDIVEDYADRIREARLEKGMSQKDLALEMKEKEHLIKKIENRELIPEDSVRKKLEAVLDIHLIESEGMPDDGGGHAEATGTTLGDVIQIKRK</sequence>
<dbReference type="Proteomes" id="UP001524383">
    <property type="component" value="Unassembled WGS sequence"/>
</dbReference>
<organism evidence="3 4">
    <name type="scientific">Methanocalculus taiwanensis</name>
    <dbReference type="NCBI Taxonomy" id="106207"/>
    <lineage>
        <taxon>Archaea</taxon>
        <taxon>Methanobacteriati</taxon>
        <taxon>Methanobacteriota</taxon>
        <taxon>Stenosarchaea group</taxon>
        <taxon>Methanomicrobia</taxon>
        <taxon>Methanomicrobiales</taxon>
        <taxon>Methanocalculaceae</taxon>
        <taxon>Methanocalculus</taxon>
    </lineage>
</organism>